<proteinExistence type="predicted"/>
<keyword evidence="3" id="KW-1185">Reference proteome</keyword>
<gene>
    <name evidence="2" type="ORF">HH213_19395</name>
</gene>
<accession>A0ABX6MCM9</accession>
<name>A0ABX6MCM9_9BURK</name>
<reference evidence="2 3" key="1">
    <citation type="submission" date="2020-04" db="EMBL/GenBank/DDBJ databases">
        <title>Genome sequencing of novel species.</title>
        <authorList>
            <person name="Heo J."/>
            <person name="Kim S.-J."/>
            <person name="Kim J.-S."/>
            <person name="Hong S.-B."/>
            <person name="Kwon S.-W."/>
        </authorList>
    </citation>
    <scope>NUCLEOTIDE SEQUENCE [LARGE SCALE GENOMIC DNA]</scope>
    <source>
        <strain evidence="2 3">AF9R3</strain>
    </source>
</reference>
<dbReference type="Proteomes" id="UP000503117">
    <property type="component" value="Chromosome"/>
</dbReference>
<sequence>MVRYSSPLPGRNRLQPTDKQGGAALLLLVLVLGVGAAAALIGAFPRPSEQARATHSGVLVARAREALVGYLLAHGRLPRPAISAEDGRESPTSCADAAACTGILPWVTLGVDGADDWGKLLRYSVTPGYTNAPVTPYLVLADKKVWTRDQDDNIRYRVGQPVCDPLARCAVAVIFSSGKRNLGISAQGVQQANEASNNLDEQNNELATDSFASRAVQTNPNAPGGEFDDLVTWLPVTKAIEVLKLISKR</sequence>
<keyword evidence="1" id="KW-0812">Transmembrane</keyword>
<evidence type="ECO:0000313" key="2">
    <source>
        <dbReference type="EMBL" id="QJD92068.1"/>
    </source>
</evidence>
<keyword evidence="1" id="KW-0472">Membrane</keyword>
<dbReference type="EMBL" id="CP051684">
    <property type="protein sequence ID" value="QJD92068.1"/>
    <property type="molecule type" value="Genomic_DNA"/>
</dbReference>
<protein>
    <recommendedName>
        <fullName evidence="4">Type II secretion system protein</fullName>
    </recommendedName>
</protein>
<keyword evidence="1" id="KW-1133">Transmembrane helix</keyword>
<evidence type="ECO:0000313" key="3">
    <source>
        <dbReference type="Proteomes" id="UP000503117"/>
    </source>
</evidence>
<feature type="transmembrane region" description="Helical" evidence="1">
    <location>
        <begin position="21"/>
        <end position="44"/>
    </location>
</feature>
<organism evidence="2 3">
    <name type="scientific">Duganella dendranthematis</name>
    <dbReference type="NCBI Taxonomy" id="2728021"/>
    <lineage>
        <taxon>Bacteria</taxon>
        <taxon>Pseudomonadati</taxon>
        <taxon>Pseudomonadota</taxon>
        <taxon>Betaproteobacteria</taxon>
        <taxon>Burkholderiales</taxon>
        <taxon>Oxalobacteraceae</taxon>
        <taxon>Telluria group</taxon>
        <taxon>Duganella</taxon>
    </lineage>
</organism>
<evidence type="ECO:0000256" key="1">
    <source>
        <dbReference type="SAM" id="Phobius"/>
    </source>
</evidence>
<evidence type="ECO:0008006" key="4">
    <source>
        <dbReference type="Google" id="ProtNLM"/>
    </source>
</evidence>